<protein>
    <submittedName>
        <fullName evidence="8">Putative efflux protein, MATE family</fullName>
    </submittedName>
</protein>
<feature type="transmembrane region" description="Helical" evidence="7">
    <location>
        <begin position="362"/>
        <end position="384"/>
    </location>
</feature>
<keyword evidence="6 7" id="KW-0472">Membrane</keyword>
<dbReference type="PIRSF" id="PIRSF006603">
    <property type="entry name" value="DinF"/>
    <property type="match status" value="1"/>
</dbReference>
<dbReference type="InterPro" id="IPR002528">
    <property type="entry name" value="MATE_fam"/>
</dbReference>
<dbReference type="Pfam" id="PF01554">
    <property type="entry name" value="MatE"/>
    <property type="match status" value="2"/>
</dbReference>
<gene>
    <name evidence="8" type="ORF">SAMN05661086_01291</name>
</gene>
<organism evidence="8 9">
    <name type="scientific">Anaeromicropila populeti</name>
    <dbReference type="NCBI Taxonomy" id="37658"/>
    <lineage>
        <taxon>Bacteria</taxon>
        <taxon>Bacillati</taxon>
        <taxon>Bacillota</taxon>
        <taxon>Clostridia</taxon>
        <taxon>Lachnospirales</taxon>
        <taxon>Lachnospiraceae</taxon>
        <taxon>Anaeromicropila</taxon>
    </lineage>
</organism>
<evidence type="ECO:0000313" key="9">
    <source>
        <dbReference type="Proteomes" id="UP000199659"/>
    </source>
</evidence>
<feature type="transmembrane region" description="Helical" evidence="7">
    <location>
        <begin position="18"/>
        <end position="38"/>
    </location>
</feature>
<dbReference type="NCBIfam" id="TIGR00797">
    <property type="entry name" value="matE"/>
    <property type="match status" value="1"/>
</dbReference>
<dbReference type="InterPro" id="IPR052031">
    <property type="entry name" value="Membrane_Transporter-Flippase"/>
</dbReference>
<dbReference type="PANTHER" id="PTHR43549">
    <property type="entry name" value="MULTIDRUG RESISTANCE PROTEIN YPNP-RELATED"/>
    <property type="match status" value="1"/>
</dbReference>
<evidence type="ECO:0000256" key="6">
    <source>
        <dbReference type="ARBA" id="ARBA00023136"/>
    </source>
</evidence>
<dbReference type="EMBL" id="FOYZ01000004">
    <property type="protein sequence ID" value="SFR72159.1"/>
    <property type="molecule type" value="Genomic_DNA"/>
</dbReference>
<feature type="transmembrane region" description="Helical" evidence="7">
    <location>
        <begin position="321"/>
        <end position="342"/>
    </location>
</feature>
<dbReference type="CDD" id="cd13138">
    <property type="entry name" value="MATE_yoeA_like"/>
    <property type="match status" value="1"/>
</dbReference>
<evidence type="ECO:0000256" key="5">
    <source>
        <dbReference type="ARBA" id="ARBA00022989"/>
    </source>
</evidence>
<dbReference type="PANTHER" id="PTHR43549:SF3">
    <property type="entry name" value="MULTIDRUG RESISTANCE PROTEIN YPNP-RELATED"/>
    <property type="match status" value="1"/>
</dbReference>
<keyword evidence="9" id="KW-1185">Reference proteome</keyword>
<evidence type="ECO:0000256" key="2">
    <source>
        <dbReference type="ARBA" id="ARBA00022448"/>
    </source>
</evidence>
<dbReference type="AlphaFoldDB" id="A0A1I6IZP1"/>
<feature type="transmembrane region" description="Helical" evidence="7">
    <location>
        <begin position="202"/>
        <end position="220"/>
    </location>
</feature>
<evidence type="ECO:0000256" key="7">
    <source>
        <dbReference type="SAM" id="Phobius"/>
    </source>
</evidence>
<accession>A0A1I6IZP1</accession>
<dbReference type="GO" id="GO:0042910">
    <property type="term" value="F:xenobiotic transmembrane transporter activity"/>
    <property type="evidence" value="ECO:0007669"/>
    <property type="project" value="InterPro"/>
</dbReference>
<evidence type="ECO:0000256" key="1">
    <source>
        <dbReference type="ARBA" id="ARBA00004651"/>
    </source>
</evidence>
<feature type="transmembrane region" description="Helical" evidence="7">
    <location>
        <begin position="422"/>
        <end position="444"/>
    </location>
</feature>
<feature type="transmembrane region" description="Helical" evidence="7">
    <location>
        <begin position="137"/>
        <end position="157"/>
    </location>
</feature>
<keyword evidence="4 7" id="KW-0812">Transmembrane</keyword>
<feature type="transmembrane region" description="Helical" evidence="7">
    <location>
        <begin position="391"/>
        <end position="410"/>
    </location>
</feature>
<feature type="transmembrane region" description="Helical" evidence="7">
    <location>
        <begin position="289"/>
        <end position="309"/>
    </location>
</feature>
<evidence type="ECO:0000313" key="8">
    <source>
        <dbReference type="EMBL" id="SFR72159.1"/>
    </source>
</evidence>
<feature type="transmembrane region" description="Helical" evidence="7">
    <location>
        <begin position="247"/>
        <end position="269"/>
    </location>
</feature>
<feature type="transmembrane region" description="Helical" evidence="7">
    <location>
        <begin position="100"/>
        <end position="125"/>
    </location>
</feature>
<keyword evidence="5 7" id="KW-1133">Transmembrane helix</keyword>
<keyword evidence="2" id="KW-0813">Transport</keyword>
<dbReference type="GO" id="GO:0015297">
    <property type="term" value="F:antiporter activity"/>
    <property type="evidence" value="ECO:0007669"/>
    <property type="project" value="InterPro"/>
</dbReference>
<dbReference type="STRING" id="37658.SAMN05661086_01291"/>
<keyword evidence="3" id="KW-1003">Cell membrane</keyword>
<dbReference type="OrthoDB" id="9776324at2"/>
<evidence type="ECO:0000256" key="3">
    <source>
        <dbReference type="ARBA" id="ARBA00022475"/>
    </source>
</evidence>
<dbReference type="Proteomes" id="UP000199659">
    <property type="component" value="Unassembled WGS sequence"/>
</dbReference>
<dbReference type="RefSeq" id="WP_092559874.1">
    <property type="nucleotide sequence ID" value="NZ_FOYZ01000004.1"/>
</dbReference>
<feature type="transmembrane region" description="Helical" evidence="7">
    <location>
        <begin position="58"/>
        <end position="80"/>
    </location>
</feature>
<evidence type="ECO:0000256" key="4">
    <source>
        <dbReference type="ARBA" id="ARBA00022692"/>
    </source>
</evidence>
<proteinExistence type="predicted"/>
<reference evidence="8 9" key="1">
    <citation type="submission" date="2016-10" db="EMBL/GenBank/DDBJ databases">
        <authorList>
            <person name="de Groot N.N."/>
        </authorList>
    </citation>
    <scope>NUCLEOTIDE SEQUENCE [LARGE SCALE GENOMIC DNA]</scope>
    <source>
        <strain evidence="8 9">743A</strain>
    </source>
</reference>
<dbReference type="GO" id="GO:0005886">
    <property type="term" value="C:plasma membrane"/>
    <property type="evidence" value="ECO:0007669"/>
    <property type="project" value="UniProtKB-SubCell"/>
</dbReference>
<dbReference type="InterPro" id="IPR048279">
    <property type="entry name" value="MdtK-like"/>
</dbReference>
<name>A0A1I6IZP1_9FIRM</name>
<comment type="subcellular location">
    <subcellularLocation>
        <location evidence="1">Cell membrane</location>
        <topology evidence="1">Multi-pass membrane protein</topology>
    </subcellularLocation>
</comment>
<feature type="transmembrane region" description="Helical" evidence="7">
    <location>
        <begin position="169"/>
        <end position="190"/>
    </location>
</feature>
<sequence length="458" mass="49689">MEKIDGVNLTEGSISKKIISFAIPLLFGYILYTGYNIVDMIWVGNLLGKDAVAASSVSFVLIYILISLASGASTGTAVLIARYYGAKKYDKVEKVASNSYFLSIIISIILTVIGLCSYNLVLKFVNVTGNIFNLASGYLRICLFGFIFMYMFFLAIAILRGIGDTMSSLVFLVISSVVNIVLDPFLISGIGPFKKLGLNGAAYATVIAQAIAVVIGLLFIGRKNKLLKFDPRKFIPDKQIMMDLIKLSFPTAMQQVLLSVGISIVSSYVNSFGKDVTAGYGVATKIDSIVTMVVMALSAATTSITGQLIGAKKEERVKEVFRSGIIISIVPALLVTVLSLLIPEQILSLFVPNKEVLEIGASYLRIVSLGYMAVTATSILTGIFSGAGKTFMTMVFTIVQLWLIRIPITSIASKTSLNYKGIWIAILISNVSGLIINMIFYFWGGWKKTTVKSKNIVQ</sequence>